<comment type="similarity">
    <text evidence="2">Belongs to the bZIP family. NFIL3 subfamily.</text>
</comment>
<dbReference type="EMBL" id="UYYG01001156">
    <property type="protein sequence ID" value="VDN56546.1"/>
    <property type="molecule type" value="Genomic_DNA"/>
</dbReference>
<dbReference type="GO" id="GO:0000978">
    <property type="term" value="F:RNA polymerase II cis-regulatory region sequence-specific DNA binding"/>
    <property type="evidence" value="ECO:0007669"/>
    <property type="project" value="TreeGrafter"/>
</dbReference>
<proteinExistence type="inferred from homology"/>
<gene>
    <name evidence="9" type="ORF">DME_LOCUS6519</name>
</gene>
<protein>
    <submittedName>
        <fullName evidence="12">BZIP domain-containing protein</fullName>
    </submittedName>
</protein>
<feature type="domain" description="BZIP" evidence="8">
    <location>
        <begin position="148"/>
        <end position="204"/>
    </location>
</feature>
<keyword evidence="3" id="KW-0805">Transcription regulation</keyword>
<keyword evidence="11" id="KW-1185">Reference proteome</keyword>
<evidence type="ECO:0000256" key="1">
    <source>
        <dbReference type="ARBA" id="ARBA00004123"/>
    </source>
</evidence>
<evidence type="ECO:0000256" key="2">
    <source>
        <dbReference type="ARBA" id="ARBA00006079"/>
    </source>
</evidence>
<keyword evidence="6" id="KW-0539">Nucleus</keyword>
<evidence type="ECO:0000256" key="5">
    <source>
        <dbReference type="ARBA" id="ARBA00023163"/>
    </source>
</evidence>
<feature type="compositionally biased region" description="Polar residues" evidence="7">
    <location>
        <begin position="117"/>
        <end position="132"/>
    </location>
</feature>
<dbReference type="OrthoDB" id="6022300at2759"/>
<dbReference type="InterPro" id="IPR040223">
    <property type="entry name" value="PAR_bZIP"/>
</dbReference>
<evidence type="ECO:0000313" key="11">
    <source>
        <dbReference type="Proteomes" id="UP000274756"/>
    </source>
</evidence>
<sequence>MQSTAVDFTCDRISPVRSPQLPSSTSLDQTPLSADLTAALSALRTPIAVTTTTTIPNFPIFPFSDPSFFALTQQLNNLTSLPKFPLAPFITPIVSTIPTTIATPIPKRTQLEPTPASPQSCTSTVISSSPQASPHRKQAAPIPNEKKDEAYYERRRKNNDAAKRSRDARRQKEEAVAARAALLEQENIQLRSQVALLQKETAKLHLLLFSQTKPFDSNNPLAHLKTDQANNGVESGKSFSVEHLPS</sequence>
<evidence type="ECO:0000259" key="8">
    <source>
        <dbReference type="PROSITE" id="PS50217"/>
    </source>
</evidence>
<evidence type="ECO:0000256" key="6">
    <source>
        <dbReference type="ARBA" id="ARBA00023242"/>
    </source>
</evidence>
<evidence type="ECO:0000256" key="7">
    <source>
        <dbReference type="SAM" id="MobiDB-lite"/>
    </source>
</evidence>
<dbReference type="Pfam" id="PF07716">
    <property type="entry name" value="bZIP_2"/>
    <property type="match status" value="1"/>
</dbReference>
<evidence type="ECO:0000313" key="12">
    <source>
        <dbReference type="WBParaSite" id="DME_0000215901-mRNA-1"/>
    </source>
</evidence>
<dbReference type="CDD" id="cd14695">
    <property type="entry name" value="bZIP_HLF"/>
    <property type="match status" value="1"/>
</dbReference>
<dbReference type="PANTHER" id="PTHR11988">
    <property type="entry name" value="THYROTROPH EMBRYONIC FACTOR RELATED"/>
    <property type="match status" value="1"/>
</dbReference>
<dbReference type="PROSITE" id="PS50217">
    <property type="entry name" value="BZIP"/>
    <property type="match status" value="1"/>
</dbReference>
<reference evidence="12" key="1">
    <citation type="submission" date="2017-02" db="UniProtKB">
        <authorList>
            <consortium name="WormBaseParasite"/>
        </authorList>
    </citation>
    <scope>IDENTIFICATION</scope>
</reference>
<dbReference type="Proteomes" id="UP000274756">
    <property type="component" value="Unassembled WGS sequence"/>
</dbReference>
<dbReference type="Gene3D" id="1.20.5.170">
    <property type="match status" value="1"/>
</dbReference>
<dbReference type="PANTHER" id="PTHR11988:SF56">
    <property type="entry name" value="TRANSCRIPTION FACTOR CES-2"/>
    <property type="match status" value="1"/>
</dbReference>
<feature type="region of interest" description="Disordered" evidence="7">
    <location>
        <begin position="108"/>
        <end position="172"/>
    </location>
</feature>
<dbReference type="InterPro" id="IPR004827">
    <property type="entry name" value="bZIP"/>
</dbReference>
<dbReference type="SMART" id="SM00338">
    <property type="entry name" value="BRLZ"/>
    <property type="match status" value="1"/>
</dbReference>
<evidence type="ECO:0000256" key="3">
    <source>
        <dbReference type="ARBA" id="ARBA00023015"/>
    </source>
</evidence>
<dbReference type="GO" id="GO:0000981">
    <property type="term" value="F:DNA-binding transcription factor activity, RNA polymerase II-specific"/>
    <property type="evidence" value="ECO:0007669"/>
    <property type="project" value="TreeGrafter"/>
</dbReference>
<name>A0A0N4U5M5_DRAME</name>
<accession>A0A0N4U5M5</accession>
<keyword evidence="4" id="KW-0238">DNA-binding</keyword>
<evidence type="ECO:0000256" key="4">
    <source>
        <dbReference type="ARBA" id="ARBA00023125"/>
    </source>
</evidence>
<dbReference type="STRING" id="318479.A0A0N4U5M5"/>
<evidence type="ECO:0000313" key="9">
    <source>
        <dbReference type="EMBL" id="VDN56546.1"/>
    </source>
</evidence>
<reference evidence="9 11" key="2">
    <citation type="submission" date="2018-11" db="EMBL/GenBank/DDBJ databases">
        <authorList>
            <consortium name="Pathogen Informatics"/>
        </authorList>
    </citation>
    <scope>NUCLEOTIDE SEQUENCE [LARGE SCALE GENOMIC DNA]</scope>
</reference>
<dbReference type="WBParaSite" id="DME_0000215901-mRNA-1">
    <property type="protein sequence ID" value="DME_0000215901-mRNA-1"/>
    <property type="gene ID" value="DME_0000215901"/>
</dbReference>
<comment type="subcellular location">
    <subcellularLocation>
        <location evidence="1">Nucleus</location>
    </subcellularLocation>
</comment>
<dbReference type="AlphaFoldDB" id="A0A0N4U5M5"/>
<dbReference type="InterPro" id="IPR046347">
    <property type="entry name" value="bZIP_sf"/>
</dbReference>
<dbReference type="Proteomes" id="UP000038040">
    <property type="component" value="Unplaced"/>
</dbReference>
<feature type="compositionally biased region" description="Basic and acidic residues" evidence="7">
    <location>
        <begin position="144"/>
        <end position="172"/>
    </location>
</feature>
<dbReference type="SUPFAM" id="SSF57959">
    <property type="entry name" value="Leucine zipper domain"/>
    <property type="match status" value="1"/>
</dbReference>
<dbReference type="GO" id="GO:0005634">
    <property type="term" value="C:nucleus"/>
    <property type="evidence" value="ECO:0007669"/>
    <property type="project" value="UniProtKB-SubCell"/>
</dbReference>
<feature type="region of interest" description="Disordered" evidence="7">
    <location>
        <begin position="215"/>
        <end position="246"/>
    </location>
</feature>
<evidence type="ECO:0000313" key="10">
    <source>
        <dbReference type="Proteomes" id="UP000038040"/>
    </source>
</evidence>
<organism evidence="10 12">
    <name type="scientific">Dracunculus medinensis</name>
    <name type="common">Guinea worm</name>
    <dbReference type="NCBI Taxonomy" id="318479"/>
    <lineage>
        <taxon>Eukaryota</taxon>
        <taxon>Metazoa</taxon>
        <taxon>Ecdysozoa</taxon>
        <taxon>Nematoda</taxon>
        <taxon>Chromadorea</taxon>
        <taxon>Rhabditida</taxon>
        <taxon>Spirurina</taxon>
        <taxon>Dracunculoidea</taxon>
        <taxon>Dracunculidae</taxon>
        <taxon>Dracunculus</taxon>
    </lineage>
</organism>
<dbReference type="FunFam" id="1.20.5.170:FF:000025">
    <property type="entry name" value="nuclear factor interleukin-3-regulated protein-like"/>
    <property type="match status" value="1"/>
</dbReference>
<keyword evidence="5" id="KW-0804">Transcription</keyword>